<dbReference type="SUPFAM" id="SSF47323">
    <property type="entry name" value="Anticodon-binding domain of a subclass of class I aminoacyl-tRNA synthetases"/>
    <property type="match status" value="1"/>
</dbReference>
<evidence type="ECO:0000256" key="8">
    <source>
        <dbReference type="ARBA" id="ARBA00022917"/>
    </source>
</evidence>
<dbReference type="WBParaSite" id="TREG1_49500.1">
    <property type="protein sequence ID" value="TREG1_49500.1"/>
    <property type="gene ID" value="TREG1_49500"/>
</dbReference>
<dbReference type="PROSITE" id="PS00178">
    <property type="entry name" value="AA_TRNA_LIGASE_I"/>
    <property type="match status" value="1"/>
</dbReference>
<evidence type="ECO:0000259" key="15">
    <source>
        <dbReference type="SMART" id="SM01016"/>
    </source>
</evidence>
<dbReference type="PRINTS" id="PR01038">
    <property type="entry name" value="TRNASYNTHARG"/>
</dbReference>
<proteinExistence type="inferred from homology"/>
<dbReference type="GO" id="GO:0005524">
    <property type="term" value="F:ATP binding"/>
    <property type="evidence" value="ECO:0007669"/>
    <property type="project" value="UniProtKB-KW"/>
</dbReference>
<comment type="similarity">
    <text evidence="2 12">Belongs to the class-I aminoacyl-tRNA synthetase family.</text>
</comment>
<dbReference type="Pfam" id="PF03485">
    <property type="entry name" value="Arg_tRNA_synt_N"/>
    <property type="match status" value="1"/>
</dbReference>
<dbReference type="Proteomes" id="UP000050795">
    <property type="component" value="Unassembled WGS sequence"/>
</dbReference>
<evidence type="ECO:0000256" key="3">
    <source>
        <dbReference type="ARBA" id="ARBA00012837"/>
    </source>
</evidence>
<dbReference type="EC" id="6.1.1.19" evidence="3"/>
<dbReference type="InterPro" id="IPR009080">
    <property type="entry name" value="tRNAsynth_Ia_anticodon-bd"/>
</dbReference>
<dbReference type="Pfam" id="PF00750">
    <property type="entry name" value="tRNA-synt_1d"/>
    <property type="match status" value="1"/>
</dbReference>
<keyword evidence="4" id="KW-0963">Cytoplasm</keyword>
<reference evidence="16" key="1">
    <citation type="submission" date="2022-06" db="EMBL/GenBank/DDBJ databases">
        <authorList>
            <person name="Berger JAMES D."/>
            <person name="Berger JAMES D."/>
        </authorList>
    </citation>
    <scope>NUCLEOTIDE SEQUENCE [LARGE SCALE GENOMIC DNA]</scope>
</reference>
<dbReference type="Gene3D" id="3.40.50.620">
    <property type="entry name" value="HUPs"/>
    <property type="match status" value="1"/>
</dbReference>
<feature type="domain" description="DALR anticodon binding" evidence="14">
    <location>
        <begin position="519"/>
        <end position="644"/>
    </location>
</feature>
<dbReference type="InterPro" id="IPR035684">
    <property type="entry name" value="ArgRS_core"/>
</dbReference>
<dbReference type="FunFam" id="3.30.1360.70:FF:000002">
    <property type="entry name" value="arginine--tRNA ligase, cytoplasmic"/>
    <property type="match status" value="1"/>
</dbReference>
<dbReference type="InterPro" id="IPR001278">
    <property type="entry name" value="Arg-tRNA-ligase"/>
</dbReference>
<dbReference type="Pfam" id="PF05746">
    <property type="entry name" value="DALR_1"/>
    <property type="match status" value="1"/>
</dbReference>
<dbReference type="GO" id="GO:0004814">
    <property type="term" value="F:arginine-tRNA ligase activity"/>
    <property type="evidence" value="ECO:0007669"/>
    <property type="project" value="UniProtKB-EC"/>
</dbReference>
<reference evidence="17" key="2">
    <citation type="submission" date="2023-11" db="UniProtKB">
        <authorList>
            <consortium name="WormBaseParasite"/>
        </authorList>
    </citation>
    <scope>IDENTIFICATION</scope>
</reference>
<keyword evidence="6 12" id="KW-0547">Nucleotide-binding</keyword>
<keyword evidence="16" id="KW-1185">Reference proteome</keyword>
<dbReference type="SMART" id="SM00836">
    <property type="entry name" value="DALR_1"/>
    <property type="match status" value="1"/>
</dbReference>
<evidence type="ECO:0000256" key="12">
    <source>
        <dbReference type="RuleBase" id="RU363038"/>
    </source>
</evidence>
<keyword evidence="8 12" id="KW-0648">Protein biosynthesis</keyword>
<evidence type="ECO:0000256" key="11">
    <source>
        <dbReference type="ARBA" id="ARBA00049339"/>
    </source>
</evidence>
<dbReference type="FunFam" id="1.10.730.10:FF:000064">
    <property type="entry name" value="Probable arginine--tRNA ligase, cytoplasmic"/>
    <property type="match status" value="1"/>
</dbReference>
<keyword evidence="5 12" id="KW-0436">Ligase</keyword>
<dbReference type="InterPro" id="IPR008909">
    <property type="entry name" value="DALR_anticod-bd"/>
</dbReference>
<evidence type="ECO:0000313" key="16">
    <source>
        <dbReference type="Proteomes" id="UP000050795"/>
    </source>
</evidence>
<dbReference type="Gene3D" id="3.30.1360.70">
    <property type="entry name" value="Arginyl tRNA synthetase N-terminal domain"/>
    <property type="match status" value="1"/>
</dbReference>
<dbReference type="InterPro" id="IPR014729">
    <property type="entry name" value="Rossmann-like_a/b/a_fold"/>
</dbReference>
<keyword evidence="7 12" id="KW-0067">ATP-binding</keyword>
<dbReference type="GO" id="GO:0017101">
    <property type="term" value="C:aminoacyl-tRNA synthetase multienzyme complex"/>
    <property type="evidence" value="ECO:0007669"/>
    <property type="project" value="UniProtKB-ARBA"/>
</dbReference>
<keyword evidence="9 12" id="KW-0030">Aminoacyl-tRNA synthetase</keyword>
<evidence type="ECO:0000256" key="9">
    <source>
        <dbReference type="ARBA" id="ARBA00023146"/>
    </source>
</evidence>
<evidence type="ECO:0000313" key="17">
    <source>
        <dbReference type="WBParaSite" id="TREG1_49500.1"/>
    </source>
</evidence>
<feature type="domain" description="Arginyl tRNA synthetase N-terminal" evidence="15">
    <location>
        <begin position="67"/>
        <end position="151"/>
    </location>
</feature>
<feature type="coiled-coil region" evidence="13">
    <location>
        <begin position="448"/>
        <end position="482"/>
    </location>
</feature>
<dbReference type="SUPFAM" id="SSF55190">
    <property type="entry name" value="Arginyl-tRNA synthetase (ArgRS), N-terminal 'additional' domain"/>
    <property type="match status" value="1"/>
</dbReference>
<dbReference type="CDD" id="cd00671">
    <property type="entry name" value="ArgRS_core"/>
    <property type="match status" value="1"/>
</dbReference>
<comment type="subcellular location">
    <subcellularLocation>
        <location evidence="1">Cytoplasm</location>
        <location evidence="1">Cytosol</location>
    </subcellularLocation>
</comment>
<dbReference type="GO" id="GO:0006420">
    <property type="term" value="P:arginyl-tRNA aminoacylation"/>
    <property type="evidence" value="ECO:0007669"/>
    <property type="project" value="InterPro"/>
</dbReference>
<comment type="catalytic activity">
    <reaction evidence="11">
        <text>tRNA(Arg) + L-arginine + ATP = L-arginyl-tRNA(Arg) + AMP + diphosphate</text>
        <dbReference type="Rhea" id="RHEA:20301"/>
        <dbReference type="Rhea" id="RHEA-COMP:9658"/>
        <dbReference type="Rhea" id="RHEA-COMP:9673"/>
        <dbReference type="ChEBI" id="CHEBI:30616"/>
        <dbReference type="ChEBI" id="CHEBI:32682"/>
        <dbReference type="ChEBI" id="CHEBI:33019"/>
        <dbReference type="ChEBI" id="CHEBI:78442"/>
        <dbReference type="ChEBI" id="CHEBI:78513"/>
        <dbReference type="ChEBI" id="CHEBI:456215"/>
        <dbReference type="EC" id="6.1.1.19"/>
    </reaction>
</comment>
<evidence type="ECO:0000259" key="14">
    <source>
        <dbReference type="SMART" id="SM00836"/>
    </source>
</evidence>
<dbReference type="PANTHER" id="PTHR11956">
    <property type="entry name" value="ARGINYL-TRNA SYNTHETASE"/>
    <property type="match status" value="1"/>
</dbReference>
<dbReference type="SMART" id="SM01016">
    <property type="entry name" value="Arg_tRNA_synt_N"/>
    <property type="match status" value="1"/>
</dbReference>
<dbReference type="GO" id="GO:0005829">
    <property type="term" value="C:cytosol"/>
    <property type="evidence" value="ECO:0007669"/>
    <property type="project" value="UniProtKB-SubCell"/>
</dbReference>
<keyword evidence="13" id="KW-0175">Coiled coil</keyword>
<dbReference type="InterPro" id="IPR005148">
    <property type="entry name" value="Arg-tRNA-synth_N"/>
</dbReference>
<evidence type="ECO:0000256" key="6">
    <source>
        <dbReference type="ARBA" id="ARBA00022741"/>
    </source>
</evidence>
<evidence type="ECO:0000256" key="1">
    <source>
        <dbReference type="ARBA" id="ARBA00004514"/>
    </source>
</evidence>
<dbReference type="SUPFAM" id="SSF52374">
    <property type="entry name" value="Nucleotidylyl transferase"/>
    <property type="match status" value="1"/>
</dbReference>
<name>A0AA85JW72_TRIRE</name>
<accession>A0AA85JW72</accession>
<dbReference type="FunFam" id="3.40.50.620:FF:000084">
    <property type="entry name" value="arginine--tRNA ligase, cytoplasmic"/>
    <property type="match status" value="1"/>
</dbReference>
<dbReference type="HAMAP" id="MF_00123">
    <property type="entry name" value="Arg_tRNA_synth"/>
    <property type="match status" value="1"/>
</dbReference>
<dbReference type="NCBIfam" id="TIGR00456">
    <property type="entry name" value="argS"/>
    <property type="match status" value="1"/>
</dbReference>
<evidence type="ECO:0000256" key="5">
    <source>
        <dbReference type="ARBA" id="ARBA00022598"/>
    </source>
</evidence>
<evidence type="ECO:0000256" key="10">
    <source>
        <dbReference type="ARBA" id="ARBA00033033"/>
    </source>
</evidence>
<sequence>MTSNCVERKQIRCLQNEYEQLISSTKFSDIKKLLDDGEKLQYQANHLEKYLKELDGQTKNNIIGIQAAVSALFDYAIKGVFTDIKHSVQLNVPTKRSFGDYQCNSALSIRKEINSELSPLDIAKSIVSALPVNDLIEKVDIVAPGFMNIWIRQKFVAAEISKILRFGVTPPFIPRKYSVIVDMSSPNIAKEMHVGHLRSTIIGESISRLLSFLGHKVLKINHIGDWGTQFGMLITHLREMYPNQETAPPISDLQAFYKASKVRFDQEEDFNQKAHLAVVKLQQGDPEYVHAWKQICDISRKEFDDIYRRLGIKDLVERGESFYQTRMEEFVKDLKSRNALQEDEGRLILWPPKCEIPLTVVKSDGSFTYDTSDLTALLQRLHEEKVDWVLYVVDMGQGVHFNTVFAGAEMLGYYNPDVHRVQHIGFGVVLGEDKKKFKTRSGETVRLVDLLDEGLERAKSRLIEKERNKELTEAELERAQKAVAYGCIKYADLSHSRTIDYVFSFDRMLDDKGNTAVYLLYAYTRIRSIIRNVGYSEQTINQIAETVPLLFNHPMEFTLAKALCRLPDILLKIQNDFLLHSLCDYLYELCSTFTSFYDACYCIERNQETGDVQINKERILLCEATARVMKCGFDILGIETVEKM</sequence>
<dbReference type="PANTHER" id="PTHR11956:SF5">
    <property type="entry name" value="ARGININE--TRNA LIGASE, CYTOPLASMIC"/>
    <property type="match status" value="1"/>
</dbReference>
<evidence type="ECO:0000256" key="7">
    <source>
        <dbReference type="ARBA" id="ARBA00022840"/>
    </source>
</evidence>
<dbReference type="AlphaFoldDB" id="A0AA85JW72"/>
<protein>
    <recommendedName>
        <fullName evidence="3">arginine--tRNA ligase</fullName>
        <ecNumber evidence="3">6.1.1.19</ecNumber>
    </recommendedName>
    <alternativeName>
        <fullName evidence="10">Arginyl-tRNA synthetase</fullName>
    </alternativeName>
</protein>
<dbReference type="Gene3D" id="1.10.730.10">
    <property type="entry name" value="Isoleucyl-tRNA Synthetase, Domain 1"/>
    <property type="match status" value="1"/>
</dbReference>
<dbReference type="InterPro" id="IPR036695">
    <property type="entry name" value="Arg-tRNA-synth_N_sf"/>
</dbReference>
<dbReference type="InterPro" id="IPR001412">
    <property type="entry name" value="aa-tRNA-synth_I_CS"/>
</dbReference>
<evidence type="ECO:0000256" key="2">
    <source>
        <dbReference type="ARBA" id="ARBA00005594"/>
    </source>
</evidence>
<evidence type="ECO:0000256" key="4">
    <source>
        <dbReference type="ARBA" id="ARBA00022490"/>
    </source>
</evidence>
<evidence type="ECO:0000256" key="13">
    <source>
        <dbReference type="SAM" id="Coils"/>
    </source>
</evidence>
<organism evidence="16 17">
    <name type="scientific">Trichobilharzia regenti</name>
    <name type="common">Nasal bird schistosome</name>
    <dbReference type="NCBI Taxonomy" id="157069"/>
    <lineage>
        <taxon>Eukaryota</taxon>
        <taxon>Metazoa</taxon>
        <taxon>Spiralia</taxon>
        <taxon>Lophotrochozoa</taxon>
        <taxon>Platyhelminthes</taxon>
        <taxon>Trematoda</taxon>
        <taxon>Digenea</taxon>
        <taxon>Strigeidida</taxon>
        <taxon>Schistosomatoidea</taxon>
        <taxon>Schistosomatidae</taxon>
        <taxon>Trichobilharzia</taxon>
    </lineage>
</organism>